<evidence type="ECO:0000256" key="1">
    <source>
        <dbReference type="SAM" id="MobiDB-lite"/>
    </source>
</evidence>
<name>A0A914N9F8_MELIC</name>
<feature type="compositionally biased region" description="Basic and acidic residues" evidence="1">
    <location>
        <begin position="460"/>
        <end position="483"/>
    </location>
</feature>
<accession>A0A914N9F8</accession>
<evidence type="ECO:0000313" key="2">
    <source>
        <dbReference type="Proteomes" id="UP000887563"/>
    </source>
</evidence>
<reference evidence="3" key="1">
    <citation type="submission" date="2022-11" db="UniProtKB">
        <authorList>
            <consortium name="WormBaseParasite"/>
        </authorList>
    </citation>
    <scope>IDENTIFICATION</scope>
</reference>
<feature type="compositionally biased region" description="Basic and acidic residues" evidence="1">
    <location>
        <begin position="92"/>
        <end position="105"/>
    </location>
</feature>
<dbReference type="Proteomes" id="UP000887563">
    <property type="component" value="Unplaced"/>
</dbReference>
<dbReference type="AlphaFoldDB" id="A0A914N9F8"/>
<organism evidence="2 3">
    <name type="scientific">Meloidogyne incognita</name>
    <name type="common">Southern root-knot nematode worm</name>
    <name type="synonym">Oxyuris incognita</name>
    <dbReference type="NCBI Taxonomy" id="6306"/>
    <lineage>
        <taxon>Eukaryota</taxon>
        <taxon>Metazoa</taxon>
        <taxon>Ecdysozoa</taxon>
        <taxon>Nematoda</taxon>
        <taxon>Chromadorea</taxon>
        <taxon>Rhabditida</taxon>
        <taxon>Tylenchina</taxon>
        <taxon>Tylenchomorpha</taxon>
        <taxon>Tylenchoidea</taxon>
        <taxon>Meloidogynidae</taxon>
        <taxon>Meloidogyninae</taxon>
        <taxon>Meloidogyne</taxon>
        <taxon>Meloidogyne incognita group</taxon>
    </lineage>
</organism>
<feature type="region of interest" description="Disordered" evidence="1">
    <location>
        <begin position="1"/>
        <end position="105"/>
    </location>
</feature>
<feature type="compositionally biased region" description="Basic and acidic residues" evidence="1">
    <location>
        <begin position="33"/>
        <end position="51"/>
    </location>
</feature>
<feature type="region of interest" description="Disordered" evidence="1">
    <location>
        <begin position="452"/>
        <end position="483"/>
    </location>
</feature>
<dbReference type="WBParaSite" id="Minc3s03621g34352">
    <property type="protein sequence ID" value="Minc3s03621g34352"/>
    <property type="gene ID" value="Minc3s03621g34352"/>
</dbReference>
<proteinExistence type="predicted"/>
<keyword evidence="2" id="KW-1185">Reference proteome</keyword>
<feature type="compositionally biased region" description="Low complexity" evidence="1">
    <location>
        <begin position="58"/>
        <end position="67"/>
    </location>
</feature>
<sequence length="483" mass="55798">MDSYSKDVQPITLNDDETQNNGSQGSITAEEIELFRDFISKQQKKKEASENRRRKSKSSGTSSPDKSTPAKKTKTPEKKIMKNPSETQANDGEIKQMSDKEKKDDDELHQAILNYEGDFSESEDDNPMGLNESVSKNMRIERNYHKRFTVPAALIDRAQLLKHQRRGIFVYQCESCRERQKKREFYLFSTGIDGLSVLTIELCAEDLDKNISLGMHYSGYFGHSNNGHQSGSKMSMLDLDDDEFEFSRGASITKGTDKKLLNLGKYCWILHQCAKCSDLTKKLANELFIKKKGSIYELSFPIINFHKNFSSCNILFKIKMDQQMYEHVIEGLKESVIRFSRQISTLEYVRQDDKMLKNELYDAFMQFHEKRYPLAKCQIHEYLLREMNALSKIAITEVVKDELYFELHNPFSKFWGQIDLEMAIKIFNKHGSIHGPIMREDSPITFMRANTDSCSTIKPNTEEKGVQTENSSEEHVDTAETEK</sequence>
<evidence type="ECO:0000313" key="3">
    <source>
        <dbReference type="WBParaSite" id="Minc3s03621g34352"/>
    </source>
</evidence>
<protein>
    <submittedName>
        <fullName evidence="3">Uncharacterized protein</fullName>
    </submittedName>
</protein>